<evidence type="ECO:0000313" key="1">
    <source>
        <dbReference type="EMBL" id="KHN47664.1"/>
    </source>
</evidence>
<organism evidence="1">
    <name type="scientific">Glycine soja</name>
    <name type="common">Wild soybean</name>
    <dbReference type="NCBI Taxonomy" id="3848"/>
    <lineage>
        <taxon>Eukaryota</taxon>
        <taxon>Viridiplantae</taxon>
        <taxon>Streptophyta</taxon>
        <taxon>Embryophyta</taxon>
        <taxon>Tracheophyta</taxon>
        <taxon>Spermatophyta</taxon>
        <taxon>Magnoliopsida</taxon>
        <taxon>eudicotyledons</taxon>
        <taxon>Gunneridae</taxon>
        <taxon>Pentapetalae</taxon>
        <taxon>rosids</taxon>
        <taxon>fabids</taxon>
        <taxon>Fabales</taxon>
        <taxon>Fabaceae</taxon>
        <taxon>Papilionoideae</taxon>
        <taxon>50 kb inversion clade</taxon>
        <taxon>NPAAA clade</taxon>
        <taxon>indigoferoid/millettioid clade</taxon>
        <taxon>Phaseoleae</taxon>
        <taxon>Glycine</taxon>
        <taxon>Glycine subgen. Soja</taxon>
    </lineage>
</organism>
<name>A0A0B2ST12_GLYSO</name>
<proteinExistence type="predicted"/>
<dbReference type="Proteomes" id="UP000053555">
    <property type="component" value="Unassembled WGS sequence"/>
</dbReference>
<gene>
    <name evidence="1" type="ORF">glysoja_037765</name>
</gene>
<accession>A0A0B2ST12</accession>
<dbReference type="AlphaFoldDB" id="A0A0B2ST12"/>
<sequence>MNNTTSYQKPPLAVVAPSYLQRDQALGVSTSQQPLPQHLCVQPTQDTIARNPTRDPFQCMKFTHTMHDASSTSVALESPPSTSKCALFEGEHRSSLWVFVGCHRAMLILRTLGPITCFYLVYHICKLYSHDIYVPT</sequence>
<protein>
    <submittedName>
        <fullName evidence="1">Uncharacterized protein</fullName>
    </submittedName>
</protein>
<reference evidence="1" key="1">
    <citation type="submission" date="2014-07" db="EMBL/GenBank/DDBJ databases">
        <title>Identification of a novel salt tolerance gene in wild soybean by whole-genome sequencing.</title>
        <authorList>
            <person name="Lam H.-M."/>
            <person name="Qi X."/>
            <person name="Li M.-W."/>
            <person name="Liu X."/>
            <person name="Xie M."/>
            <person name="Ni M."/>
            <person name="Xu X."/>
        </authorList>
    </citation>
    <scope>NUCLEOTIDE SEQUENCE [LARGE SCALE GENOMIC DNA]</scope>
    <source>
        <tissue evidence="1">Root</tissue>
    </source>
</reference>
<dbReference type="EMBL" id="KN640403">
    <property type="protein sequence ID" value="KHN47664.1"/>
    <property type="molecule type" value="Genomic_DNA"/>
</dbReference>